<reference evidence="4 5" key="1">
    <citation type="submission" date="2022-04" db="EMBL/GenBank/DDBJ databases">
        <title>Gracilibacillus sp. isolated from saltern.</title>
        <authorList>
            <person name="Won M."/>
            <person name="Lee C.-M."/>
            <person name="Woen H.-Y."/>
            <person name="Kwon S.-W."/>
        </authorList>
    </citation>
    <scope>NUCLEOTIDE SEQUENCE [LARGE SCALE GENOMIC DNA]</scope>
    <source>
        <strain evidence="4 5">SSWR10-1</strain>
    </source>
</reference>
<evidence type="ECO:0000256" key="2">
    <source>
        <dbReference type="SAM" id="Phobius"/>
    </source>
</evidence>
<keyword evidence="2" id="KW-0812">Transmembrane</keyword>
<proteinExistence type="predicted"/>
<dbReference type="Pfam" id="PF07532">
    <property type="entry name" value="Big_4"/>
    <property type="match status" value="1"/>
</dbReference>
<gene>
    <name evidence="4" type="ORF">MUN88_07510</name>
</gene>
<sequence length="465" mass="51534">MAPLEIDQIQEVALTVTLGEKVVLPETVTATYNDGSEQAVAVTWNENQVNDAVASGEGTYQIDGETTDGSTVKATLTIAPKNFVVNPGFENSDTTMWNITFPDGVDAHAEVKQNKSNAKSGEYSLDFWNDQPVDFGVSQTITGLETGYYQLSMFIQGGEADGAAMELYAETSNQSYAAETFVDGWVNWQQPVIDQILVTDGEVTIGVQVQAPENAWGTLDDFYLKRVGDYEEDPDPEPEDPDTTPEVDPDPDENKPDMSVLQEVGDQVYLMERGTRDISVKQEVIDQLSDEATLIFAWQGIRVEIPVSILKGKGDISFQFGGVTDAVEHKHEDRLSDLIDFTLKANGETIDFEQAINVTFSIDGDRVKDWEHVIVNYIDENGDVQEQLTPTSYNADTGEVTAAVKHFSIYGVFEETVEDESEPLTDKTNQLPDTATTQYHYIVAGILFLMLGSTSLWYIRKKTYQ</sequence>
<name>A0ABY4F1W3_9BACI</name>
<keyword evidence="5" id="KW-1185">Reference proteome</keyword>
<keyword evidence="2" id="KW-1133">Transmembrane helix</keyword>
<feature type="transmembrane region" description="Helical" evidence="2">
    <location>
        <begin position="439"/>
        <end position="459"/>
    </location>
</feature>
<accession>A0ABY4F1W3</accession>
<dbReference type="EMBL" id="CP095072">
    <property type="protein sequence ID" value="UOQ50535.1"/>
    <property type="molecule type" value="Genomic_DNA"/>
</dbReference>
<feature type="compositionally biased region" description="Acidic residues" evidence="1">
    <location>
        <begin position="230"/>
        <end position="251"/>
    </location>
</feature>
<dbReference type="InterPro" id="IPR011081">
    <property type="entry name" value="Big_4"/>
</dbReference>
<feature type="region of interest" description="Disordered" evidence="1">
    <location>
        <begin position="228"/>
        <end position="258"/>
    </location>
</feature>
<organism evidence="4 5">
    <name type="scientific">Gracilibacillus caseinilyticus</name>
    <dbReference type="NCBI Taxonomy" id="2932256"/>
    <lineage>
        <taxon>Bacteria</taxon>
        <taxon>Bacillati</taxon>
        <taxon>Bacillota</taxon>
        <taxon>Bacilli</taxon>
        <taxon>Bacillales</taxon>
        <taxon>Bacillaceae</taxon>
        <taxon>Gracilibacillus</taxon>
    </lineage>
</organism>
<protein>
    <submittedName>
        <fullName evidence="4">Ig-like domain-containing protein</fullName>
    </submittedName>
</protein>
<dbReference type="NCBIfam" id="TIGR01167">
    <property type="entry name" value="LPXTG_anchor"/>
    <property type="match status" value="1"/>
</dbReference>
<evidence type="ECO:0000256" key="1">
    <source>
        <dbReference type="SAM" id="MobiDB-lite"/>
    </source>
</evidence>
<evidence type="ECO:0000313" key="4">
    <source>
        <dbReference type="EMBL" id="UOQ50535.1"/>
    </source>
</evidence>
<feature type="domain" description="Bacterial Ig-like" evidence="3">
    <location>
        <begin position="9"/>
        <end position="66"/>
    </location>
</feature>
<evidence type="ECO:0000313" key="5">
    <source>
        <dbReference type="Proteomes" id="UP000831782"/>
    </source>
</evidence>
<dbReference type="Proteomes" id="UP000831782">
    <property type="component" value="Chromosome"/>
</dbReference>
<evidence type="ECO:0000259" key="3">
    <source>
        <dbReference type="Pfam" id="PF07532"/>
    </source>
</evidence>
<keyword evidence="2" id="KW-0472">Membrane</keyword>
<dbReference type="Gene3D" id="2.60.120.260">
    <property type="entry name" value="Galactose-binding domain-like"/>
    <property type="match status" value="1"/>
</dbReference>